<evidence type="ECO:0000256" key="1">
    <source>
        <dbReference type="ARBA" id="ARBA00022741"/>
    </source>
</evidence>
<reference evidence="3" key="1">
    <citation type="submission" date="2020-05" db="EMBL/GenBank/DDBJ databases">
        <title>Phylogenomic resolution of chytrid fungi.</title>
        <authorList>
            <person name="Stajich J.E."/>
            <person name="Amses K."/>
            <person name="Simmons R."/>
            <person name="Seto K."/>
            <person name="Myers J."/>
            <person name="Bonds A."/>
            <person name="Quandt C.A."/>
            <person name="Barry K."/>
            <person name="Liu P."/>
            <person name="Grigoriev I."/>
            <person name="Longcore J.E."/>
            <person name="James T.Y."/>
        </authorList>
    </citation>
    <scope>NUCLEOTIDE SEQUENCE</scope>
    <source>
        <strain evidence="3">JEL0513</strain>
    </source>
</reference>
<dbReference type="InterPro" id="IPR013126">
    <property type="entry name" value="Hsp_70_fam"/>
</dbReference>
<accession>A0AAD5XCF7</accession>
<dbReference type="Pfam" id="PF00012">
    <property type="entry name" value="HSP70"/>
    <property type="match status" value="1"/>
</dbReference>
<dbReference type="GO" id="GO:0140662">
    <property type="term" value="F:ATP-dependent protein folding chaperone"/>
    <property type="evidence" value="ECO:0007669"/>
    <property type="project" value="InterPro"/>
</dbReference>
<proteinExistence type="predicted"/>
<dbReference type="AlphaFoldDB" id="A0AAD5XCF7"/>
<dbReference type="EMBL" id="JADGJH010001120">
    <property type="protein sequence ID" value="KAJ3118502.1"/>
    <property type="molecule type" value="Genomic_DNA"/>
</dbReference>
<dbReference type="InterPro" id="IPR043129">
    <property type="entry name" value="ATPase_NBD"/>
</dbReference>
<dbReference type="CDD" id="cd10229">
    <property type="entry name" value="ASKHA_NBD_HSP70_HSPA12"/>
    <property type="match status" value="1"/>
</dbReference>
<dbReference type="SUPFAM" id="SSF53067">
    <property type="entry name" value="Actin-like ATPase domain"/>
    <property type="match status" value="2"/>
</dbReference>
<protein>
    <recommendedName>
        <fullName evidence="5">Actin-like ATPase domain-containing protein</fullName>
    </recommendedName>
</protein>
<organism evidence="3 4">
    <name type="scientific">Physocladia obscura</name>
    <dbReference type="NCBI Taxonomy" id="109957"/>
    <lineage>
        <taxon>Eukaryota</taxon>
        <taxon>Fungi</taxon>
        <taxon>Fungi incertae sedis</taxon>
        <taxon>Chytridiomycota</taxon>
        <taxon>Chytridiomycota incertae sedis</taxon>
        <taxon>Chytridiomycetes</taxon>
        <taxon>Chytridiales</taxon>
        <taxon>Chytriomycetaceae</taxon>
        <taxon>Physocladia</taxon>
    </lineage>
</organism>
<dbReference type="GO" id="GO:0005524">
    <property type="term" value="F:ATP binding"/>
    <property type="evidence" value="ECO:0007669"/>
    <property type="project" value="UniProtKB-KW"/>
</dbReference>
<keyword evidence="2" id="KW-0067">ATP-binding</keyword>
<evidence type="ECO:0000256" key="2">
    <source>
        <dbReference type="ARBA" id="ARBA00022840"/>
    </source>
</evidence>
<gene>
    <name evidence="3" type="ORF">HK100_000606</name>
</gene>
<evidence type="ECO:0000313" key="4">
    <source>
        <dbReference type="Proteomes" id="UP001211907"/>
    </source>
</evidence>
<evidence type="ECO:0000313" key="3">
    <source>
        <dbReference type="EMBL" id="KAJ3118502.1"/>
    </source>
</evidence>
<keyword evidence="4" id="KW-1185">Reference proteome</keyword>
<evidence type="ECO:0008006" key="5">
    <source>
        <dbReference type="Google" id="ProtNLM"/>
    </source>
</evidence>
<name>A0AAD5XCF7_9FUNG</name>
<dbReference type="Gene3D" id="3.90.640.10">
    <property type="entry name" value="Actin, Chain A, domain 4"/>
    <property type="match status" value="1"/>
</dbReference>
<sequence>MIGNPTESASKNQKLFQQDENASRELFKSVLEPTSGKKAVVAIDFGTTGVGYAWAFPNRAGLKTSEVFDNPPWPNSVNNTKTPTAVLLNADDYSIVAFGAAALEKAMNIKTSDRPNFYLFHRFKMALYNTSEPLTSDTTINDELNQKPVRAITVIAACLKHVKELALVAIKDHGTSLNAKDVLFVLTVPAIWKDNAKQIMHIAATEAGLETDKQGLILALEPEGASFWWMRTSDIKPEAGDVYIVADCGGGTIDVSVHEVMNIQGADGNKLREAFPVTGGDWGSTIIDRRFFQFLEDLFGPERYENFKKRDVIILQQAWERAKCAFDGTADSSITMPESLTLVRGDVKPAANSIEDYNAANNTEFEIEANRLIISPKDMATFFDPVVATTVAHLKTVIAKLKDDSKPSKIVCVGSFSQSTVLTNALRTAFSDITVLVPNQAGSCVVRGAVLLGAGGISDAPTKISRFGYGVKTVRMPQGDDPADKIKDGLTHDVMDLFVDYGDDLEPGFTKETVFYPADRYQRAITFEFYATTKVDVKFVTDRAAKKIGQVRIQGDPKSLQSGVTVTMLFGSEIVAKAKTADGEEQQCSLDFLA</sequence>
<dbReference type="PRINTS" id="PR00301">
    <property type="entry name" value="HEATSHOCK70"/>
</dbReference>
<dbReference type="PANTHER" id="PTHR14187:SF5">
    <property type="entry name" value="HEAT SHOCK 70 KDA PROTEIN 12A"/>
    <property type="match status" value="1"/>
</dbReference>
<dbReference type="Gene3D" id="3.30.420.40">
    <property type="match status" value="2"/>
</dbReference>
<dbReference type="Proteomes" id="UP001211907">
    <property type="component" value="Unassembled WGS sequence"/>
</dbReference>
<comment type="caution">
    <text evidence="3">The sequence shown here is derived from an EMBL/GenBank/DDBJ whole genome shotgun (WGS) entry which is preliminary data.</text>
</comment>
<keyword evidence="1" id="KW-0547">Nucleotide-binding</keyword>
<dbReference type="PANTHER" id="PTHR14187">
    <property type="entry name" value="ALPHA KINASE/ELONGATION FACTOR 2 KINASE"/>
    <property type="match status" value="1"/>
</dbReference>